<evidence type="ECO:0000313" key="16">
    <source>
        <dbReference type="EMBL" id="KAJ1183255.1"/>
    </source>
</evidence>
<keyword evidence="9" id="KW-0238">DNA-binding</keyword>
<evidence type="ECO:0000313" key="17">
    <source>
        <dbReference type="Proteomes" id="UP001066276"/>
    </source>
</evidence>
<dbReference type="GO" id="GO:0008270">
    <property type="term" value="F:zinc ion binding"/>
    <property type="evidence" value="ECO:0007669"/>
    <property type="project" value="UniProtKB-KW"/>
</dbReference>
<dbReference type="Gene3D" id="3.30.160.60">
    <property type="entry name" value="Classic Zinc Finger"/>
    <property type="match status" value="4"/>
</dbReference>
<evidence type="ECO:0000256" key="13">
    <source>
        <dbReference type="SAM" id="MobiDB-lite"/>
    </source>
</evidence>
<dbReference type="GO" id="GO:0000977">
    <property type="term" value="F:RNA polymerase II transcription regulatory region sequence-specific DNA binding"/>
    <property type="evidence" value="ECO:0007669"/>
    <property type="project" value="TreeGrafter"/>
</dbReference>
<dbReference type="Proteomes" id="UP001066276">
    <property type="component" value="Chromosome 3_1"/>
</dbReference>
<dbReference type="InterPro" id="IPR013087">
    <property type="entry name" value="Znf_C2H2_type"/>
</dbReference>
<evidence type="ECO:0000256" key="10">
    <source>
        <dbReference type="ARBA" id="ARBA00023163"/>
    </source>
</evidence>
<evidence type="ECO:0000256" key="8">
    <source>
        <dbReference type="ARBA" id="ARBA00023015"/>
    </source>
</evidence>
<evidence type="ECO:0000256" key="11">
    <source>
        <dbReference type="ARBA" id="ARBA00023242"/>
    </source>
</evidence>
<comment type="caution">
    <text evidence="16">The sequence shown here is derived from an EMBL/GenBank/DDBJ whole genome shotgun (WGS) entry which is preliminary data.</text>
</comment>
<keyword evidence="10" id="KW-0804">Transcription</keyword>
<comment type="subcellular location">
    <subcellularLocation>
        <location evidence="2">Nucleus</location>
    </subcellularLocation>
</comment>
<evidence type="ECO:0000256" key="1">
    <source>
        <dbReference type="ARBA" id="ARBA00003767"/>
    </source>
</evidence>
<feature type="compositionally biased region" description="Acidic residues" evidence="13">
    <location>
        <begin position="279"/>
        <end position="290"/>
    </location>
</feature>
<keyword evidence="5" id="KW-0677">Repeat</keyword>
<comment type="similarity">
    <text evidence="3">Belongs to the krueppel C2H2-type zinc-finger protein family.</text>
</comment>
<evidence type="ECO:0000256" key="2">
    <source>
        <dbReference type="ARBA" id="ARBA00004123"/>
    </source>
</evidence>
<dbReference type="CDD" id="cd07765">
    <property type="entry name" value="KRAB_A-box"/>
    <property type="match status" value="1"/>
</dbReference>
<dbReference type="Gene3D" id="6.10.140.140">
    <property type="match status" value="1"/>
</dbReference>
<dbReference type="SMART" id="SM00355">
    <property type="entry name" value="ZnF_C2H2"/>
    <property type="match status" value="4"/>
</dbReference>
<keyword evidence="7" id="KW-0862">Zinc</keyword>
<keyword evidence="4" id="KW-0479">Metal-binding</keyword>
<feature type="region of interest" description="Disordered" evidence="13">
    <location>
        <begin position="67"/>
        <end position="86"/>
    </location>
</feature>
<evidence type="ECO:0000259" key="14">
    <source>
        <dbReference type="PROSITE" id="PS50157"/>
    </source>
</evidence>
<name>A0AAV7U445_PLEWA</name>
<dbReference type="InterPro" id="IPR036051">
    <property type="entry name" value="KRAB_dom_sf"/>
</dbReference>
<feature type="compositionally biased region" description="Polar residues" evidence="13">
    <location>
        <begin position="228"/>
        <end position="240"/>
    </location>
</feature>
<feature type="domain" description="C2H2-type" evidence="14">
    <location>
        <begin position="425"/>
        <end position="452"/>
    </location>
</feature>
<dbReference type="InterPro" id="IPR036236">
    <property type="entry name" value="Znf_C2H2_sf"/>
</dbReference>
<keyword evidence="17" id="KW-1185">Reference proteome</keyword>
<dbReference type="FunFam" id="3.30.160.60:FF:000094">
    <property type="entry name" value="Zinc finger protein 605"/>
    <property type="match status" value="1"/>
</dbReference>
<dbReference type="FunFam" id="3.30.160.60:FF:000358">
    <property type="entry name" value="zinc finger protein 24"/>
    <property type="match status" value="1"/>
</dbReference>
<dbReference type="Pfam" id="PF01352">
    <property type="entry name" value="KRAB"/>
    <property type="match status" value="1"/>
</dbReference>
<accession>A0AAV7U445</accession>
<evidence type="ECO:0000256" key="9">
    <source>
        <dbReference type="ARBA" id="ARBA00023125"/>
    </source>
</evidence>
<dbReference type="Pfam" id="PF00096">
    <property type="entry name" value="zf-C2H2"/>
    <property type="match status" value="4"/>
</dbReference>
<reference evidence="16" key="1">
    <citation type="journal article" date="2022" name="bioRxiv">
        <title>Sequencing and chromosome-scale assembly of the giantPleurodeles waltlgenome.</title>
        <authorList>
            <person name="Brown T."/>
            <person name="Elewa A."/>
            <person name="Iarovenko S."/>
            <person name="Subramanian E."/>
            <person name="Araus A.J."/>
            <person name="Petzold A."/>
            <person name="Susuki M."/>
            <person name="Suzuki K.-i.T."/>
            <person name="Hayashi T."/>
            <person name="Toyoda A."/>
            <person name="Oliveira C."/>
            <person name="Osipova E."/>
            <person name="Leigh N.D."/>
            <person name="Simon A."/>
            <person name="Yun M.H."/>
        </authorList>
    </citation>
    <scope>NUCLEOTIDE SEQUENCE</scope>
    <source>
        <strain evidence="16">20211129_DDA</strain>
        <tissue evidence="16">Liver</tissue>
    </source>
</reference>
<dbReference type="GO" id="GO:0005634">
    <property type="term" value="C:nucleus"/>
    <property type="evidence" value="ECO:0007669"/>
    <property type="project" value="UniProtKB-SubCell"/>
</dbReference>
<feature type="domain" description="C2H2-type" evidence="14">
    <location>
        <begin position="453"/>
        <end position="480"/>
    </location>
</feature>
<evidence type="ECO:0000256" key="6">
    <source>
        <dbReference type="ARBA" id="ARBA00022771"/>
    </source>
</evidence>
<evidence type="ECO:0000259" key="15">
    <source>
        <dbReference type="PROSITE" id="PS50805"/>
    </source>
</evidence>
<dbReference type="PANTHER" id="PTHR24381:SF393">
    <property type="entry name" value="CHROMATIN-LINKED ADAPTOR FOR MSL PROTEINS, ISOFORM B"/>
    <property type="match status" value="1"/>
</dbReference>
<feature type="region of interest" description="Disordered" evidence="13">
    <location>
        <begin position="99"/>
        <end position="138"/>
    </location>
</feature>
<dbReference type="PROSITE" id="PS00028">
    <property type="entry name" value="ZINC_FINGER_C2H2_1"/>
    <property type="match status" value="4"/>
</dbReference>
<feature type="region of interest" description="Disordered" evidence="13">
    <location>
        <begin position="194"/>
        <end position="242"/>
    </location>
</feature>
<dbReference type="FunFam" id="3.30.160.60:FF:000681">
    <property type="entry name" value="zinc finger protein 205 isoform X1"/>
    <property type="match status" value="1"/>
</dbReference>
<gene>
    <name evidence="16" type="ORF">NDU88_000080</name>
</gene>
<keyword evidence="8" id="KW-0805">Transcription regulation</keyword>
<comment type="function">
    <text evidence="1">May be involved in transcriptional regulation.</text>
</comment>
<feature type="region of interest" description="Disordered" evidence="13">
    <location>
        <begin position="258"/>
        <end position="304"/>
    </location>
</feature>
<dbReference type="PROSITE" id="PS50805">
    <property type="entry name" value="KRAB"/>
    <property type="match status" value="1"/>
</dbReference>
<evidence type="ECO:0000256" key="5">
    <source>
        <dbReference type="ARBA" id="ARBA00022737"/>
    </source>
</evidence>
<keyword evidence="6 12" id="KW-0863">Zinc-finger</keyword>
<dbReference type="PROSITE" id="PS50157">
    <property type="entry name" value="ZINC_FINGER_C2H2_2"/>
    <property type="match status" value="4"/>
</dbReference>
<evidence type="ECO:0000256" key="12">
    <source>
        <dbReference type="PROSITE-ProRule" id="PRU00042"/>
    </source>
</evidence>
<dbReference type="SMART" id="SM00349">
    <property type="entry name" value="KRAB"/>
    <property type="match status" value="1"/>
</dbReference>
<dbReference type="PANTHER" id="PTHR24381">
    <property type="entry name" value="ZINC FINGER PROTEIN"/>
    <property type="match status" value="1"/>
</dbReference>
<sequence length="482" mass="54303">MPRPEPAPVSFDVSTCFSKEEWKLLHEWQRDLYRSVMKEIHQALMSLGPLITHTVFSLKASEKEELCFSDNQESSQSDATASPKESFGLARDENLNILQSLDGRGRNGHVTTEEKPISGFLDHPSEEVAESSTDPNSGHEIISFAIKDEEEMELIDRPDCRRTESAEMPTEFPAISSVFSQTIKPEEEVCLQEQRVPGRRTSGERSKKTKRKYRYGLKSATEEAPDTVSGQSGTNMFQSSKKAKFVQNEEPPAIKIVSANEIHSVGHERTSGVEGSGSYDDDDDDDDDDDKSGPKNVKLLESQKDTLLNSRSYDSMDDVHSFTITDHHQETYLAETPCASTNSEKTFNIDMYFKSQNKCEEVGHTVVGAYACNVCAKTFSQKGSLTRHQTIHTGIRYACTECDKSFTRKEMLTVHKRKHTGEKPYQCNDCGKRFSHTGYLFSHKKKHTGVKPYKCTECGKCFSFRANYVIHERSHASEKPGP</sequence>
<feature type="domain" description="C2H2-type" evidence="14">
    <location>
        <begin position="370"/>
        <end position="397"/>
    </location>
</feature>
<dbReference type="InterPro" id="IPR001909">
    <property type="entry name" value="KRAB"/>
</dbReference>
<evidence type="ECO:0000256" key="7">
    <source>
        <dbReference type="ARBA" id="ARBA00022833"/>
    </source>
</evidence>
<dbReference type="FunFam" id="3.30.160.60:FF:000478">
    <property type="entry name" value="Zinc finger protein 133"/>
    <property type="match status" value="1"/>
</dbReference>
<dbReference type="EMBL" id="JANPWB010000005">
    <property type="protein sequence ID" value="KAJ1183255.1"/>
    <property type="molecule type" value="Genomic_DNA"/>
</dbReference>
<feature type="domain" description="KRAB" evidence="15">
    <location>
        <begin position="8"/>
        <end position="79"/>
    </location>
</feature>
<evidence type="ECO:0000256" key="3">
    <source>
        <dbReference type="ARBA" id="ARBA00006991"/>
    </source>
</evidence>
<evidence type="ECO:0000256" key="4">
    <source>
        <dbReference type="ARBA" id="ARBA00022723"/>
    </source>
</evidence>
<dbReference type="SUPFAM" id="SSF109640">
    <property type="entry name" value="KRAB domain (Kruppel-associated box)"/>
    <property type="match status" value="1"/>
</dbReference>
<feature type="domain" description="C2H2-type" evidence="14">
    <location>
        <begin position="397"/>
        <end position="424"/>
    </location>
</feature>
<keyword evidence="11" id="KW-0539">Nucleus</keyword>
<dbReference type="GO" id="GO:0000981">
    <property type="term" value="F:DNA-binding transcription factor activity, RNA polymerase II-specific"/>
    <property type="evidence" value="ECO:0007669"/>
    <property type="project" value="TreeGrafter"/>
</dbReference>
<dbReference type="SUPFAM" id="SSF57667">
    <property type="entry name" value="beta-beta-alpha zinc fingers"/>
    <property type="match status" value="3"/>
</dbReference>
<protein>
    <submittedName>
        <fullName evidence="16">Uncharacterized protein</fullName>
    </submittedName>
</protein>
<feature type="compositionally biased region" description="Polar residues" evidence="13">
    <location>
        <begin position="69"/>
        <end position="80"/>
    </location>
</feature>
<organism evidence="16 17">
    <name type="scientific">Pleurodeles waltl</name>
    <name type="common">Iberian ribbed newt</name>
    <dbReference type="NCBI Taxonomy" id="8319"/>
    <lineage>
        <taxon>Eukaryota</taxon>
        <taxon>Metazoa</taxon>
        <taxon>Chordata</taxon>
        <taxon>Craniata</taxon>
        <taxon>Vertebrata</taxon>
        <taxon>Euteleostomi</taxon>
        <taxon>Amphibia</taxon>
        <taxon>Batrachia</taxon>
        <taxon>Caudata</taxon>
        <taxon>Salamandroidea</taxon>
        <taxon>Salamandridae</taxon>
        <taxon>Pleurodelinae</taxon>
        <taxon>Pleurodeles</taxon>
    </lineage>
</organism>
<proteinExistence type="inferred from homology"/>
<dbReference type="AlphaFoldDB" id="A0AAV7U445"/>